<proteinExistence type="predicted"/>
<reference evidence="3 4" key="1">
    <citation type="submission" date="2019-01" db="EMBL/GenBank/DDBJ databases">
        <title>Lacibacter sp. strain TTM-7.</title>
        <authorList>
            <person name="Chen W.-M."/>
        </authorList>
    </citation>
    <scope>NUCLEOTIDE SEQUENCE [LARGE SCALE GENOMIC DNA]</scope>
    <source>
        <strain evidence="3 4">TTM-7</strain>
    </source>
</reference>
<dbReference type="InterPro" id="IPR026444">
    <property type="entry name" value="Secre_tail"/>
</dbReference>
<evidence type="ECO:0000256" key="1">
    <source>
        <dbReference type="SAM" id="SignalP"/>
    </source>
</evidence>
<dbReference type="NCBIfam" id="TIGR04183">
    <property type="entry name" value="Por_Secre_tail"/>
    <property type="match status" value="1"/>
</dbReference>
<protein>
    <submittedName>
        <fullName evidence="3">T9SS type A sorting domain-containing protein</fullName>
    </submittedName>
</protein>
<dbReference type="AlphaFoldDB" id="A0A4Q1CFJ4"/>
<gene>
    <name evidence="3" type="ORF">ESA94_15400</name>
</gene>
<evidence type="ECO:0000313" key="4">
    <source>
        <dbReference type="Proteomes" id="UP000290204"/>
    </source>
</evidence>
<evidence type="ECO:0000259" key="2">
    <source>
        <dbReference type="Pfam" id="PF18962"/>
    </source>
</evidence>
<evidence type="ECO:0000313" key="3">
    <source>
        <dbReference type="EMBL" id="RXK58774.1"/>
    </source>
</evidence>
<organism evidence="3 4">
    <name type="scientific">Lacibacter luteus</name>
    <dbReference type="NCBI Taxonomy" id="2508719"/>
    <lineage>
        <taxon>Bacteria</taxon>
        <taxon>Pseudomonadati</taxon>
        <taxon>Bacteroidota</taxon>
        <taxon>Chitinophagia</taxon>
        <taxon>Chitinophagales</taxon>
        <taxon>Chitinophagaceae</taxon>
        <taxon>Lacibacter</taxon>
    </lineage>
</organism>
<feature type="domain" description="Secretion system C-terminal sorting" evidence="2">
    <location>
        <begin position="251"/>
        <end position="319"/>
    </location>
</feature>
<dbReference type="Pfam" id="PF18962">
    <property type="entry name" value="Por_Secre_tail"/>
    <property type="match status" value="1"/>
</dbReference>
<dbReference type="EMBL" id="SDHW01000005">
    <property type="protein sequence ID" value="RXK58774.1"/>
    <property type="molecule type" value="Genomic_DNA"/>
</dbReference>
<accession>A0A4Q1CFJ4</accession>
<dbReference type="Proteomes" id="UP000290204">
    <property type="component" value="Unassembled WGS sequence"/>
</dbReference>
<dbReference type="OrthoDB" id="626307at2"/>
<name>A0A4Q1CFJ4_9BACT</name>
<sequence length="320" mass="34529">MLTKIKTAIAFMMLVLQVKAQQLTPQVINSGGNSKSAGSIVLEDALGGLVVSTITTPGTMYTQDFLQPDAGITSVLPPFNNVVLNTGSGIDNAGTTFINKNAGILLEFTLGEMASKSYQQTNAIVTQGILQPYNNLEGPLPVVGLEFNAKRISNSNVQLDWKTVQEIDNKGFSIERKKENETKFAQLGFVPSAAANGNSSLPLNYMHIDTNSYAGKTYYRLKQEDIDGKFFYSVVRLVNGSNAKLVVLKAWPIPAVGNFNVVVQGIAKQETVQLFDVNGRLVKSVLVNDQIPVTINGLTPGTYILKLSSDGGLVQKVIVQ</sequence>
<comment type="caution">
    <text evidence="3">The sequence shown here is derived from an EMBL/GenBank/DDBJ whole genome shotgun (WGS) entry which is preliminary data.</text>
</comment>
<feature type="signal peptide" evidence="1">
    <location>
        <begin position="1"/>
        <end position="20"/>
    </location>
</feature>
<feature type="chain" id="PRO_5021015978" evidence="1">
    <location>
        <begin position="21"/>
        <end position="320"/>
    </location>
</feature>
<keyword evidence="1" id="KW-0732">Signal</keyword>
<keyword evidence="4" id="KW-1185">Reference proteome</keyword>